<dbReference type="InterPro" id="IPR023393">
    <property type="entry name" value="START-like_dom_sf"/>
</dbReference>
<keyword evidence="3" id="KW-1185">Reference proteome</keyword>
<dbReference type="SUPFAM" id="SSF55961">
    <property type="entry name" value="Bet v1-like"/>
    <property type="match status" value="1"/>
</dbReference>
<reference evidence="2 3" key="1">
    <citation type="submission" date="2019-03" db="EMBL/GenBank/DDBJ databases">
        <title>Three New Species of Nocardioides, Nocardioides euryhalodurans sp. nov., Nocardioides seonyuensis sp. nov. and Nocardioides eburneoflavus sp. nov. Iolated from Soil.</title>
        <authorList>
            <person name="Roh S.G."/>
            <person name="Lee C."/>
            <person name="Kim M.-K."/>
            <person name="Kim S.B."/>
        </authorList>
    </citation>
    <scope>NUCLEOTIDE SEQUENCE [LARGE SCALE GENOMIC DNA]</scope>
    <source>
        <strain evidence="2 3">MMS17-SY207-3</strain>
    </source>
</reference>
<dbReference type="Proteomes" id="UP000294853">
    <property type="component" value="Chromosome"/>
</dbReference>
<evidence type="ECO:0000256" key="1">
    <source>
        <dbReference type="SAM" id="MobiDB-lite"/>
    </source>
</evidence>
<dbReference type="InterPro" id="IPR019587">
    <property type="entry name" value="Polyketide_cyclase/dehydratase"/>
</dbReference>
<dbReference type="Gene3D" id="3.30.530.20">
    <property type="match status" value="1"/>
</dbReference>
<proteinExistence type="predicted"/>
<feature type="region of interest" description="Disordered" evidence="1">
    <location>
        <begin position="1"/>
        <end position="25"/>
    </location>
</feature>
<dbReference type="AlphaFoldDB" id="A0A4V1BM78"/>
<organism evidence="2 3">
    <name type="scientific">Nocardioides seonyuensis</name>
    <dbReference type="NCBI Taxonomy" id="2518371"/>
    <lineage>
        <taxon>Bacteria</taxon>
        <taxon>Bacillati</taxon>
        <taxon>Actinomycetota</taxon>
        <taxon>Actinomycetes</taxon>
        <taxon>Propionibacteriales</taxon>
        <taxon>Nocardioidaceae</taxon>
        <taxon>Nocardioides</taxon>
    </lineage>
</organism>
<dbReference type="OrthoDB" id="4618973at2"/>
<dbReference type="RefSeq" id="WP_135267414.1">
    <property type="nucleotide sequence ID" value="NZ_CP038436.1"/>
</dbReference>
<protein>
    <submittedName>
        <fullName evidence="2">SRPBCC family protein</fullName>
    </submittedName>
</protein>
<dbReference type="Pfam" id="PF10604">
    <property type="entry name" value="Polyketide_cyc2"/>
    <property type="match status" value="1"/>
</dbReference>
<evidence type="ECO:0000313" key="2">
    <source>
        <dbReference type="EMBL" id="QBX55422.1"/>
    </source>
</evidence>
<gene>
    <name evidence="2" type="ORF">EXE58_08125</name>
</gene>
<dbReference type="KEGG" id="nsn:EXE58_08125"/>
<sequence length="177" mass="19616">MEEQTATPPPSVPTSGEAQSPAAGHEVEPLLEDSIEIMAPVEKVWSLVSDLPRMAEWSPQVVRTFLRGGRPVRLGSAMVNLNRRGLLLWPTSTKVVRFEPAVEVAFKVRENNTVWSFTLEPMAGGTRLVQRREAPHGTSRISHVLVDRVLGGQRIFQQELREGMSQTLGRIKAEAEA</sequence>
<name>A0A4V1BM78_9ACTN</name>
<accession>A0A4V1BM78</accession>
<dbReference type="EMBL" id="CP038436">
    <property type="protein sequence ID" value="QBX55422.1"/>
    <property type="molecule type" value="Genomic_DNA"/>
</dbReference>
<dbReference type="CDD" id="cd07812">
    <property type="entry name" value="SRPBCC"/>
    <property type="match status" value="1"/>
</dbReference>
<evidence type="ECO:0000313" key="3">
    <source>
        <dbReference type="Proteomes" id="UP000294853"/>
    </source>
</evidence>